<feature type="region of interest" description="Disordered" evidence="4">
    <location>
        <begin position="601"/>
        <end position="665"/>
    </location>
</feature>
<feature type="region of interest" description="Disordered" evidence="4">
    <location>
        <begin position="691"/>
        <end position="743"/>
    </location>
</feature>
<evidence type="ECO:0000256" key="2">
    <source>
        <dbReference type="ARBA" id="ARBA00022737"/>
    </source>
</evidence>
<feature type="compositionally biased region" description="Low complexity" evidence="4">
    <location>
        <begin position="691"/>
        <end position="711"/>
    </location>
</feature>
<dbReference type="OrthoDB" id="25131at2759"/>
<gene>
    <name evidence="5" type="ORF">KFE25_008211</name>
</gene>
<dbReference type="EMBL" id="JAGTXO010000007">
    <property type="protein sequence ID" value="KAG8466832.1"/>
    <property type="molecule type" value="Genomic_DNA"/>
</dbReference>
<dbReference type="InterPro" id="IPR051179">
    <property type="entry name" value="WD_repeat_multifunction"/>
</dbReference>
<feature type="compositionally biased region" description="Acidic residues" evidence="4">
    <location>
        <begin position="547"/>
        <end position="557"/>
    </location>
</feature>
<dbReference type="SMART" id="SM00320">
    <property type="entry name" value="WD40"/>
    <property type="match status" value="5"/>
</dbReference>
<reference evidence="5" key="1">
    <citation type="submission" date="2021-05" db="EMBL/GenBank/DDBJ databases">
        <title>The genome of the haptophyte Pavlova lutheri (Diacronema luteri, Pavlovales) - a model for lipid biosynthesis in eukaryotic algae.</title>
        <authorList>
            <person name="Hulatt C.J."/>
            <person name="Posewitz M.C."/>
        </authorList>
    </citation>
    <scope>NUCLEOTIDE SEQUENCE</scope>
    <source>
        <strain evidence="5">NIVA-4/92</strain>
    </source>
</reference>
<feature type="region of interest" description="Disordered" evidence="4">
    <location>
        <begin position="540"/>
        <end position="580"/>
    </location>
</feature>
<evidence type="ECO:0000313" key="6">
    <source>
        <dbReference type="Proteomes" id="UP000751190"/>
    </source>
</evidence>
<comment type="caution">
    <text evidence="5">The sequence shown here is derived from an EMBL/GenBank/DDBJ whole genome shotgun (WGS) entry which is preliminary data.</text>
</comment>
<dbReference type="Proteomes" id="UP000751190">
    <property type="component" value="Unassembled WGS sequence"/>
</dbReference>
<accession>A0A8J5XR11</accession>
<feature type="compositionally biased region" description="Low complexity" evidence="4">
    <location>
        <begin position="602"/>
        <end position="621"/>
    </location>
</feature>
<evidence type="ECO:0000313" key="5">
    <source>
        <dbReference type="EMBL" id="KAG8466832.1"/>
    </source>
</evidence>
<organism evidence="5 6">
    <name type="scientific">Diacronema lutheri</name>
    <name type="common">Unicellular marine alga</name>
    <name type="synonym">Monochrysis lutheri</name>
    <dbReference type="NCBI Taxonomy" id="2081491"/>
    <lineage>
        <taxon>Eukaryota</taxon>
        <taxon>Haptista</taxon>
        <taxon>Haptophyta</taxon>
        <taxon>Pavlovophyceae</taxon>
        <taxon>Pavlovales</taxon>
        <taxon>Pavlovaceae</taxon>
        <taxon>Diacronema</taxon>
    </lineage>
</organism>
<dbReference type="Pfam" id="PF00400">
    <property type="entry name" value="WD40"/>
    <property type="match status" value="1"/>
</dbReference>
<feature type="compositionally biased region" description="Low complexity" evidence="4">
    <location>
        <begin position="645"/>
        <end position="654"/>
    </location>
</feature>
<name>A0A8J5XR11_DIALT</name>
<evidence type="ECO:0000256" key="1">
    <source>
        <dbReference type="ARBA" id="ARBA00022574"/>
    </source>
</evidence>
<dbReference type="InterPro" id="IPR015943">
    <property type="entry name" value="WD40/YVTN_repeat-like_dom_sf"/>
</dbReference>
<protein>
    <submittedName>
        <fullName evidence="5">Uncharacterized protein</fullName>
    </submittedName>
</protein>
<dbReference type="AlphaFoldDB" id="A0A8J5XR11"/>
<proteinExistence type="predicted"/>
<sequence>MYDARMREACGSGGGSLRRQAMRLAAMTMEQLDICLPVDALPSGAVEFGAVGAAGAHPHVTDLRFDRSGELLASCSSSGTLALHTLDQLLATMPPLPPPPSPDAPDALARAPPTARAVHKPPIFAVRTELRPRTVRWHPAAPDRLLCAFSSTGRVHVYDVRAASSAPIGQCLAPGCSGLFAAEFAPGAADAAVVYAGGRDGILRVWDLRRGSAPVSETRRALADERMRAGALHSIAVSADGLVVFAGSEAGSILAWDVRRAARPLHRSDEVARQARARLQLVHVAIDSIALGERAGFGAPAILFQLRAGPAGIVRLGCEAGAHDGSDARASAGARADRVALLAHGARGGYARAPIGGDILLGSRAERERRQAELARAALEEDGRGRMPWDVSWADAADGEAADGGADDGAAALGGGAIPRPWGARWAPDWAITGRRPAFAPGGRGGASQLWVPLTSRAAVACIELHGAPAQPWVRLAPLAAPAIALEWHPRVNLLVAGCADNSICALAPSGRGAPATGAALARAASARARALEAVETAARAAAEAGAEGEGEGEGEGEERSREAKAAGGASPGEFILGGGAIERGPERAAAPAHDLASCASPLPRAADGAAPAANGAVPPGERSGEGAAPLARGESGSDADACAPRRPGAPSPRAAERVRASAGSKPSFAFARAGGGCAPPRALAPLNALPTDATAPQAAEARANAQSARAPAHDGGARAPARAVAPAVRRQSQPTLASFWRK</sequence>
<dbReference type="PANTHER" id="PTHR19857:SF21">
    <property type="entry name" value="ANAPHASE-PROMOTING COMPLEX SUBUNIT 4 WD40 DOMAIN-CONTAINING PROTEIN"/>
    <property type="match status" value="1"/>
</dbReference>
<dbReference type="SUPFAM" id="SSF101908">
    <property type="entry name" value="Putative isomerase YbhE"/>
    <property type="match status" value="1"/>
</dbReference>
<dbReference type="InterPro" id="IPR001680">
    <property type="entry name" value="WD40_rpt"/>
</dbReference>
<dbReference type="PANTHER" id="PTHR19857">
    <property type="entry name" value="MITOCHONDRIAL DIVISION PROTEIN 1-RELATED"/>
    <property type="match status" value="1"/>
</dbReference>
<keyword evidence="6" id="KW-1185">Reference proteome</keyword>
<evidence type="ECO:0000256" key="4">
    <source>
        <dbReference type="SAM" id="MobiDB-lite"/>
    </source>
</evidence>
<dbReference type="Gene3D" id="2.130.10.10">
    <property type="entry name" value="YVTN repeat-like/Quinoprotein amine dehydrogenase"/>
    <property type="match status" value="1"/>
</dbReference>
<feature type="repeat" description="WD" evidence="3">
    <location>
        <begin position="190"/>
        <end position="216"/>
    </location>
</feature>
<keyword evidence="2" id="KW-0677">Repeat</keyword>
<feature type="compositionally biased region" description="Low complexity" evidence="4">
    <location>
        <begin position="718"/>
        <end position="731"/>
    </location>
</feature>
<dbReference type="PROSITE" id="PS50082">
    <property type="entry name" value="WD_REPEATS_2"/>
    <property type="match status" value="1"/>
</dbReference>
<evidence type="ECO:0000256" key="3">
    <source>
        <dbReference type="PROSITE-ProRule" id="PRU00221"/>
    </source>
</evidence>
<keyword evidence="1 3" id="KW-0853">WD repeat</keyword>